<dbReference type="EMBL" id="SWFT01000027">
    <property type="protein sequence ID" value="KAA8907171.1"/>
    <property type="molecule type" value="Genomic_DNA"/>
</dbReference>
<evidence type="ECO:0000256" key="2">
    <source>
        <dbReference type="SAM" id="Phobius"/>
    </source>
</evidence>
<evidence type="ECO:0000313" key="3">
    <source>
        <dbReference type="EMBL" id="KAA8907171.1"/>
    </source>
</evidence>
<dbReference type="AlphaFoldDB" id="A0A642UXE4"/>
<keyword evidence="2" id="KW-0472">Membrane</keyword>
<dbReference type="RefSeq" id="XP_034014522.1">
    <property type="nucleotide sequence ID" value="XM_034159149.1"/>
</dbReference>
<protein>
    <submittedName>
        <fullName evidence="3">Uncharacterized protein</fullName>
    </submittedName>
</protein>
<organism evidence="3 4">
    <name type="scientific">Diutina rugosa</name>
    <name type="common">Yeast</name>
    <name type="synonym">Candida rugosa</name>
    <dbReference type="NCBI Taxonomy" id="5481"/>
    <lineage>
        <taxon>Eukaryota</taxon>
        <taxon>Fungi</taxon>
        <taxon>Dikarya</taxon>
        <taxon>Ascomycota</taxon>
        <taxon>Saccharomycotina</taxon>
        <taxon>Pichiomycetes</taxon>
        <taxon>Debaryomycetaceae</taxon>
        <taxon>Diutina</taxon>
    </lineage>
</organism>
<accession>A0A642UXE4</accession>
<keyword evidence="4" id="KW-1185">Reference proteome</keyword>
<evidence type="ECO:0000256" key="1">
    <source>
        <dbReference type="SAM" id="MobiDB-lite"/>
    </source>
</evidence>
<comment type="caution">
    <text evidence="3">The sequence shown here is derived from an EMBL/GenBank/DDBJ whole genome shotgun (WGS) entry which is preliminary data.</text>
</comment>
<dbReference type="Proteomes" id="UP000449547">
    <property type="component" value="Unassembled WGS sequence"/>
</dbReference>
<keyword evidence="2" id="KW-1133">Transmembrane helix</keyword>
<name>A0A642UXE4_DIURU</name>
<reference evidence="3 4" key="1">
    <citation type="submission" date="2019-07" db="EMBL/GenBank/DDBJ databases">
        <title>Genome assembly of two rare yeast pathogens: Diutina rugosa and Trichomonascus ciferrii.</title>
        <authorList>
            <person name="Mixao V."/>
            <person name="Saus E."/>
            <person name="Hansen A."/>
            <person name="Lass-Flor C."/>
            <person name="Gabaldon T."/>
        </authorList>
    </citation>
    <scope>NUCLEOTIDE SEQUENCE [LARGE SCALE GENOMIC DNA]</scope>
    <source>
        <strain evidence="3 4">CBS 613</strain>
    </source>
</reference>
<feature type="transmembrane region" description="Helical" evidence="2">
    <location>
        <begin position="20"/>
        <end position="42"/>
    </location>
</feature>
<dbReference type="GeneID" id="54779508"/>
<gene>
    <name evidence="3" type="ORF">DIURU_000855</name>
</gene>
<sequence length="255" mass="29906">MFDSNDRQTHYFKEVEKPGLLGDGVSSSEIIFVVVIVAALAIMHRMSRRYPYYPQSGYGMSTAAGGLARGGAPGLMSGLGRGREYDPSMMEYDSSMRRHREIPRGDDRRLLTSPLDRRRDEFRRFRRRLRDKRERHRREREVEKMAWAQRDGEEERRKQMQRNMRQLNPIDAASVSQSVFDRDSLVPTDVPTIYTSRDGFRHHNQINHNYSRRDPRYQSEAFAPRYGRSRYNNYTSEFDTDPRGYGPSIRSTVPA</sequence>
<feature type="region of interest" description="Disordered" evidence="1">
    <location>
        <begin position="233"/>
        <end position="255"/>
    </location>
</feature>
<dbReference type="VEuPathDB" id="FungiDB:DIURU_000855"/>
<keyword evidence="2" id="KW-0812">Transmembrane</keyword>
<proteinExistence type="predicted"/>
<evidence type="ECO:0000313" key="4">
    <source>
        <dbReference type="Proteomes" id="UP000449547"/>
    </source>
</evidence>